<evidence type="ECO:0000256" key="2">
    <source>
        <dbReference type="ARBA" id="ARBA00023157"/>
    </source>
</evidence>
<dbReference type="Ensembl" id="ENSBGRT00000042707.1">
    <property type="protein sequence ID" value="ENSBGRP00000036902.1"/>
    <property type="gene ID" value="ENSBGRG00000023128.1"/>
</dbReference>
<dbReference type="GO" id="GO:0009986">
    <property type="term" value="C:cell surface"/>
    <property type="evidence" value="ECO:0007669"/>
    <property type="project" value="Ensembl"/>
</dbReference>
<feature type="region of interest" description="Disordered" evidence="4">
    <location>
        <begin position="297"/>
        <end position="317"/>
    </location>
</feature>
<dbReference type="GO" id="GO:0005829">
    <property type="term" value="C:cytosol"/>
    <property type="evidence" value="ECO:0007669"/>
    <property type="project" value="Ensembl"/>
</dbReference>
<dbReference type="GO" id="GO:0030168">
    <property type="term" value="P:platelet activation"/>
    <property type="evidence" value="ECO:0007669"/>
    <property type="project" value="Ensembl"/>
</dbReference>
<name>A0A8B9YKH2_BOSMU</name>
<dbReference type="InterPro" id="IPR003599">
    <property type="entry name" value="Ig_sub"/>
</dbReference>
<evidence type="ECO:0000256" key="4">
    <source>
        <dbReference type="SAM" id="MobiDB-lite"/>
    </source>
</evidence>
<dbReference type="PANTHER" id="PTHR16423:SF3">
    <property type="entry name" value="TREM-LIKE TRANSCRIPT 2 PROTEIN"/>
    <property type="match status" value="1"/>
</dbReference>
<feature type="chain" id="PRO_5034479201" evidence="6">
    <location>
        <begin position="21"/>
        <end position="317"/>
    </location>
</feature>
<dbReference type="SMART" id="SM00409">
    <property type="entry name" value="IG"/>
    <property type="match status" value="1"/>
</dbReference>
<sequence length="317" mass="33532">AMGPKLLLLLLLGLVGQGLAGSLPELLQAPVGSSILVQCHYRLQDVKARKVWCQVLPEGCQPLVTSTVNRGVPAGSRIFLTDLGGGLLQVEMLALREEDAGEYACVVEGLSGTQTVHRVTLDVLPAGEPTETNPESHRQKLSTLIPAKQLPTRFRAKLTSFFVCLSRAWIWGAVFLLGLLVMVAVMLLAVMAKRKGNRFAVGGQFQSSGISNTAPSSVVQHISDSGLAVDLPSDVPYVKLDSPPSFDDTTYTSLPPDPLSGKLLPLDPPCVPPLPPKVEISSKPVTYATVIFPGMGKSGGASCEPAQEPPNSQAPPS</sequence>
<dbReference type="GeneTree" id="ENSGT00470000042300"/>
<dbReference type="InterPro" id="IPR036179">
    <property type="entry name" value="Ig-like_dom_sf"/>
</dbReference>
<evidence type="ECO:0000256" key="6">
    <source>
        <dbReference type="SAM" id="SignalP"/>
    </source>
</evidence>
<protein>
    <submittedName>
        <fullName evidence="8">Triggering receptor expressed on myeloid cells like 1</fullName>
    </submittedName>
</protein>
<proteinExistence type="predicted"/>
<dbReference type="GO" id="GO:0038023">
    <property type="term" value="F:signaling receptor activity"/>
    <property type="evidence" value="ECO:0007669"/>
    <property type="project" value="TreeGrafter"/>
</dbReference>
<evidence type="ECO:0000313" key="8">
    <source>
        <dbReference type="Ensembl" id="ENSBGRP00000036902.1"/>
    </source>
</evidence>
<keyword evidence="5" id="KW-0472">Membrane</keyword>
<dbReference type="GO" id="GO:0005886">
    <property type="term" value="C:plasma membrane"/>
    <property type="evidence" value="ECO:0007669"/>
    <property type="project" value="Ensembl"/>
</dbReference>
<feature type="signal peptide" evidence="6">
    <location>
        <begin position="1"/>
        <end position="20"/>
    </location>
</feature>
<reference evidence="8" key="2">
    <citation type="submission" date="2025-08" db="UniProtKB">
        <authorList>
            <consortium name="Ensembl"/>
        </authorList>
    </citation>
    <scope>IDENTIFICATION</scope>
</reference>
<keyword evidence="9" id="KW-1185">Reference proteome</keyword>
<evidence type="ECO:0000259" key="7">
    <source>
        <dbReference type="SMART" id="SM00409"/>
    </source>
</evidence>
<evidence type="ECO:0000256" key="3">
    <source>
        <dbReference type="ARBA" id="ARBA00023319"/>
    </source>
</evidence>
<dbReference type="Proteomes" id="UP000694520">
    <property type="component" value="Chromosome 24"/>
</dbReference>
<reference evidence="8" key="1">
    <citation type="submission" date="2019-05" db="EMBL/GenBank/DDBJ databases">
        <authorList>
            <person name="Zhang S."/>
            <person name="Liu J."/>
        </authorList>
    </citation>
    <scope>NUCLEOTIDE SEQUENCE [LARGE SCALE GENOMIC DNA]</scope>
</reference>
<dbReference type="GO" id="GO:0031091">
    <property type="term" value="C:platelet alpha granule"/>
    <property type="evidence" value="ECO:0007669"/>
    <property type="project" value="Ensembl"/>
</dbReference>
<dbReference type="GO" id="GO:0016607">
    <property type="term" value="C:nuclear speck"/>
    <property type="evidence" value="ECO:0007669"/>
    <property type="project" value="Ensembl"/>
</dbReference>
<evidence type="ECO:0000256" key="1">
    <source>
        <dbReference type="ARBA" id="ARBA00022729"/>
    </source>
</evidence>
<keyword evidence="5" id="KW-1133">Transmembrane helix</keyword>
<dbReference type="PANTHER" id="PTHR16423">
    <property type="entry name" value="TREM-LIKE TRANSCRIPT PROTEIN"/>
    <property type="match status" value="1"/>
</dbReference>
<dbReference type="AlphaFoldDB" id="A0A8B9YKH2"/>
<dbReference type="SUPFAM" id="SSF48726">
    <property type="entry name" value="Immunoglobulin"/>
    <property type="match status" value="1"/>
</dbReference>
<keyword evidence="2" id="KW-1015">Disulfide bond</keyword>
<keyword evidence="3" id="KW-0393">Immunoglobulin domain</keyword>
<evidence type="ECO:0000313" key="9">
    <source>
        <dbReference type="Proteomes" id="UP000694520"/>
    </source>
</evidence>
<feature type="domain" description="Immunoglobulin" evidence="7">
    <location>
        <begin position="24"/>
        <end position="124"/>
    </location>
</feature>
<keyword evidence="1 6" id="KW-0732">Signal</keyword>
<reference evidence="8" key="3">
    <citation type="submission" date="2025-09" db="UniProtKB">
        <authorList>
            <consortium name="Ensembl"/>
        </authorList>
    </citation>
    <scope>IDENTIFICATION</scope>
</reference>
<accession>A0A8B9YKH2</accession>
<gene>
    <name evidence="8" type="primary">TREML1</name>
</gene>
<dbReference type="Gene3D" id="2.60.40.10">
    <property type="entry name" value="Immunoglobulins"/>
    <property type="match status" value="1"/>
</dbReference>
<organism evidence="8 9">
    <name type="scientific">Bos mutus grunniens</name>
    <name type="common">Wild yak</name>
    <name type="synonym">Bos grunniens</name>
    <dbReference type="NCBI Taxonomy" id="30521"/>
    <lineage>
        <taxon>Eukaryota</taxon>
        <taxon>Metazoa</taxon>
        <taxon>Chordata</taxon>
        <taxon>Craniata</taxon>
        <taxon>Vertebrata</taxon>
        <taxon>Euteleostomi</taxon>
        <taxon>Mammalia</taxon>
        <taxon>Eutheria</taxon>
        <taxon>Laurasiatheria</taxon>
        <taxon>Artiodactyla</taxon>
        <taxon>Ruminantia</taxon>
        <taxon>Pecora</taxon>
        <taxon>Bovidae</taxon>
        <taxon>Bovinae</taxon>
        <taxon>Bos</taxon>
    </lineage>
</organism>
<keyword evidence="5" id="KW-0812">Transmembrane</keyword>
<dbReference type="GO" id="GO:0005794">
    <property type="term" value="C:Golgi apparatus"/>
    <property type="evidence" value="ECO:0007669"/>
    <property type="project" value="Ensembl"/>
</dbReference>
<feature type="transmembrane region" description="Helical" evidence="5">
    <location>
        <begin position="168"/>
        <end position="190"/>
    </location>
</feature>
<dbReference type="CDD" id="cd05716">
    <property type="entry name" value="IgV_pIgR_like"/>
    <property type="match status" value="1"/>
</dbReference>
<evidence type="ECO:0000256" key="5">
    <source>
        <dbReference type="SAM" id="Phobius"/>
    </source>
</evidence>
<dbReference type="InterPro" id="IPR013783">
    <property type="entry name" value="Ig-like_fold"/>
</dbReference>
<dbReference type="InterPro" id="IPR052314">
    <property type="entry name" value="Immune_rcpt_domain"/>
</dbReference>